<dbReference type="SUPFAM" id="SSF50965">
    <property type="entry name" value="Galactose oxidase, central domain"/>
    <property type="match status" value="1"/>
</dbReference>
<name>A0A1X7KNJ6_9BACT</name>
<protein>
    <submittedName>
        <fullName evidence="1">Uncharacterized protein</fullName>
    </submittedName>
</protein>
<keyword evidence="2" id="KW-1185">Reference proteome</keyword>
<dbReference type="RefSeq" id="WP_085545286.1">
    <property type="nucleotide sequence ID" value="NZ_FXBB01000032.1"/>
</dbReference>
<sequence>MRKKYLLALLVVALWTSLVLPAFGEVRLFVTKNTVKLYDPVLKDHSVLNDFAVSGWKTHNNLAVVWNDREVLAYDIRTHQWIPLTGVSVQMALLTDDFAIVWNKDGTAVFDASVPQWFIAPPTVGDIKTALLSRKIALAMTDHEFMVYDSVLRNWQTAAMENTDRTFDGAVGDDLAVCWDAYDVCVYDMTMHRWEIKPIAGVQAAVVLGRELRVVTADRIYTYDAMKHRWFDKVR</sequence>
<reference evidence="2" key="1">
    <citation type="submission" date="2017-04" db="EMBL/GenBank/DDBJ databases">
        <authorList>
            <person name="Varghese N."/>
            <person name="Submissions S."/>
        </authorList>
    </citation>
    <scope>NUCLEOTIDE SEQUENCE [LARGE SCALE GENOMIC DNA]</scope>
    <source>
        <strain evidence="2">USBA 82</strain>
    </source>
</reference>
<dbReference type="AlphaFoldDB" id="A0A1X7KNJ6"/>
<proteinExistence type="predicted"/>
<organism evidence="1 2">
    <name type="scientific">Dethiosulfovibrio salsuginis</name>
    <dbReference type="NCBI Taxonomy" id="561720"/>
    <lineage>
        <taxon>Bacteria</taxon>
        <taxon>Thermotogati</taxon>
        <taxon>Synergistota</taxon>
        <taxon>Synergistia</taxon>
        <taxon>Synergistales</taxon>
        <taxon>Dethiosulfovibrionaceae</taxon>
        <taxon>Dethiosulfovibrio</taxon>
    </lineage>
</organism>
<dbReference type="InterPro" id="IPR011043">
    <property type="entry name" value="Gal_Oxase/kelch_b-propeller"/>
</dbReference>
<dbReference type="STRING" id="561720.SAMN06275492_13211"/>
<dbReference type="Proteomes" id="UP000193355">
    <property type="component" value="Unassembled WGS sequence"/>
</dbReference>
<accession>A0A1X7KNJ6</accession>
<evidence type="ECO:0000313" key="1">
    <source>
        <dbReference type="EMBL" id="SMG42938.1"/>
    </source>
</evidence>
<dbReference type="OrthoDB" id="4018at2"/>
<evidence type="ECO:0000313" key="2">
    <source>
        <dbReference type="Proteomes" id="UP000193355"/>
    </source>
</evidence>
<gene>
    <name evidence="1" type="ORF">SAMN06275492_13211</name>
</gene>
<dbReference type="EMBL" id="FXBB01000032">
    <property type="protein sequence ID" value="SMG42938.1"/>
    <property type="molecule type" value="Genomic_DNA"/>
</dbReference>